<evidence type="ECO:0000256" key="1">
    <source>
        <dbReference type="SAM" id="Phobius"/>
    </source>
</evidence>
<keyword evidence="3" id="KW-1185">Reference proteome</keyword>
<dbReference type="RefSeq" id="WP_136559493.1">
    <property type="nucleotide sequence ID" value="NZ_STGT01000004.1"/>
</dbReference>
<comment type="caution">
    <text evidence="2">The sequence shown here is derived from an EMBL/GenBank/DDBJ whole genome shotgun (WGS) entry which is preliminary data.</text>
</comment>
<feature type="transmembrane region" description="Helical" evidence="1">
    <location>
        <begin position="26"/>
        <end position="45"/>
    </location>
</feature>
<keyword evidence="1" id="KW-0472">Membrane</keyword>
<feature type="transmembrane region" description="Helical" evidence="1">
    <location>
        <begin position="149"/>
        <end position="173"/>
    </location>
</feature>
<proteinExistence type="predicted"/>
<evidence type="ECO:0000313" key="3">
    <source>
        <dbReference type="Proteomes" id="UP000309667"/>
    </source>
</evidence>
<feature type="transmembrane region" description="Helical" evidence="1">
    <location>
        <begin position="110"/>
        <end position="129"/>
    </location>
</feature>
<organism evidence="2 3">
    <name type="scientific">Rhizobium rhizophilum</name>
    <dbReference type="NCBI Taxonomy" id="1850373"/>
    <lineage>
        <taxon>Bacteria</taxon>
        <taxon>Pseudomonadati</taxon>
        <taxon>Pseudomonadota</taxon>
        <taxon>Alphaproteobacteria</taxon>
        <taxon>Hyphomicrobiales</taxon>
        <taxon>Rhizobiaceae</taxon>
        <taxon>Rhizobium/Agrobacterium group</taxon>
        <taxon>Rhizobium</taxon>
    </lineage>
</organism>
<evidence type="ECO:0008006" key="4">
    <source>
        <dbReference type="Google" id="ProtNLM"/>
    </source>
</evidence>
<feature type="transmembrane region" description="Helical" evidence="1">
    <location>
        <begin position="65"/>
        <end position="86"/>
    </location>
</feature>
<dbReference type="EMBL" id="STGT01000004">
    <property type="protein sequence ID" value="THV12704.1"/>
    <property type="molecule type" value="Genomic_DNA"/>
</dbReference>
<keyword evidence="1" id="KW-1133">Transmembrane helix</keyword>
<protein>
    <recommendedName>
        <fullName evidence="4">TRAP transporter small permease subunit</fullName>
    </recommendedName>
</protein>
<keyword evidence="1" id="KW-0812">Transmembrane</keyword>
<evidence type="ECO:0000313" key="2">
    <source>
        <dbReference type="EMBL" id="THV12704.1"/>
    </source>
</evidence>
<accession>A0ABY2QRQ7</accession>
<dbReference type="Proteomes" id="UP000309667">
    <property type="component" value="Unassembled WGS sequence"/>
</dbReference>
<gene>
    <name evidence="2" type="ORF">E9677_18440</name>
</gene>
<reference evidence="2 3" key="1">
    <citation type="submission" date="2019-04" db="EMBL/GenBank/DDBJ databases">
        <title>Genome sequence of strain 7209-2.</title>
        <authorList>
            <person name="Gao J."/>
            <person name="Sun J."/>
        </authorList>
    </citation>
    <scope>NUCLEOTIDE SEQUENCE [LARGE SCALE GENOMIC DNA]</scope>
    <source>
        <strain evidence="2 3">7209-2</strain>
    </source>
</reference>
<name>A0ABY2QRQ7_9HYPH</name>
<sequence>MIKLSGGWTSLDRLTMRQRARFAWQVIWRLLTVFLGAVVLAVTTGVDRYAAATLWVGFDGLAFPWRQGVLQVWIAFIAVITFIFVLEKGTGNLVRFTGVLRQVRIHRHSLFFSGIYLGVFLVSITFIQSKLALVLGGLLDDGKLGTVRTYLLIGFLVLFSYLRIWVVVAILTYSIRASYRRLASGRSLHCP</sequence>